<dbReference type="PANTHER" id="PTHR47129">
    <property type="entry name" value="QUINONE OXIDOREDUCTASE 2"/>
    <property type="match status" value="1"/>
</dbReference>
<evidence type="ECO:0000259" key="1">
    <source>
        <dbReference type="Pfam" id="PF13460"/>
    </source>
</evidence>
<dbReference type="InterPro" id="IPR052718">
    <property type="entry name" value="NmrA-type_oxidoreductase"/>
</dbReference>
<dbReference type="PANTHER" id="PTHR47129:SF1">
    <property type="entry name" value="NMRA-LIKE DOMAIN-CONTAINING PROTEIN"/>
    <property type="match status" value="1"/>
</dbReference>
<evidence type="ECO:0000313" key="2">
    <source>
        <dbReference type="EMBL" id="KAF2138831.1"/>
    </source>
</evidence>
<protein>
    <recommendedName>
        <fullName evidence="1">NAD(P)-binding domain-containing protein</fullName>
    </recommendedName>
</protein>
<sequence length="312" mass="33756">MTSPTPIKYLITGATGGLGQGVLFTFLSNNVPHNSIAAGVRRSGNPAITALGVQERIVDFDASLETLRAAFAGVDTLLFVSSSEIDNAKRAAQHRTVVDAAKEARVQRVWYTSLGLGGGEGEIELMVVHRQTEEMLRESNLTWTSVREALYTDAFPCLVNWYPTDPHQTLHLPCDGSVAFALRDELAEATAKLMLKGGHENEIIDLTGPTAIPLTTMISTINRTTSRAITVSFVSDAAYIALNSANDEGRKPAAFFRNWVTLLRGIEAGRAAVVSPLMEEALGRRPLSGLEGLEKLLSDAGGDYIWHQNYAT</sequence>
<proteinExistence type="predicted"/>
<keyword evidence="3" id="KW-1185">Reference proteome</keyword>
<dbReference type="GeneID" id="54294822"/>
<organism evidence="2 3">
    <name type="scientific">Aplosporella prunicola CBS 121167</name>
    <dbReference type="NCBI Taxonomy" id="1176127"/>
    <lineage>
        <taxon>Eukaryota</taxon>
        <taxon>Fungi</taxon>
        <taxon>Dikarya</taxon>
        <taxon>Ascomycota</taxon>
        <taxon>Pezizomycotina</taxon>
        <taxon>Dothideomycetes</taxon>
        <taxon>Dothideomycetes incertae sedis</taxon>
        <taxon>Botryosphaeriales</taxon>
        <taxon>Aplosporellaceae</taxon>
        <taxon>Aplosporella</taxon>
    </lineage>
</organism>
<dbReference type="Gene3D" id="3.40.50.720">
    <property type="entry name" value="NAD(P)-binding Rossmann-like Domain"/>
    <property type="match status" value="1"/>
</dbReference>
<name>A0A6A6B7R7_9PEZI</name>
<dbReference type="InterPro" id="IPR016040">
    <property type="entry name" value="NAD(P)-bd_dom"/>
</dbReference>
<dbReference type="AlphaFoldDB" id="A0A6A6B7R7"/>
<accession>A0A6A6B7R7</accession>
<dbReference type="RefSeq" id="XP_033394544.1">
    <property type="nucleotide sequence ID" value="XM_033537326.1"/>
</dbReference>
<dbReference type="InterPro" id="IPR036291">
    <property type="entry name" value="NAD(P)-bd_dom_sf"/>
</dbReference>
<feature type="domain" description="NAD(P)-binding" evidence="1">
    <location>
        <begin position="13"/>
        <end position="153"/>
    </location>
</feature>
<dbReference type="OrthoDB" id="419598at2759"/>
<dbReference type="SUPFAM" id="SSF51735">
    <property type="entry name" value="NAD(P)-binding Rossmann-fold domains"/>
    <property type="match status" value="1"/>
</dbReference>
<reference evidence="2" key="1">
    <citation type="journal article" date="2020" name="Stud. Mycol.">
        <title>101 Dothideomycetes genomes: a test case for predicting lifestyles and emergence of pathogens.</title>
        <authorList>
            <person name="Haridas S."/>
            <person name="Albert R."/>
            <person name="Binder M."/>
            <person name="Bloem J."/>
            <person name="Labutti K."/>
            <person name="Salamov A."/>
            <person name="Andreopoulos B."/>
            <person name="Baker S."/>
            <person name="Barry K."/>
            <person name="Bills G."/>
            <person name="Bluhm B."/>
            <person name="Cannon C."/>
            <person name="Castanera R."/>
            <person name="Culley D."/>
            <person name="Daum C."/>
            <person name="Ezra D."/>
            <person name="Gonzalez J."/>
            <person name="Henrissat B."/>
            <person name="Kuo A."/>
            <person name="Liang C."/>
            <person name="Lipzen A."/>
            <person name="Lutzoni F."/>
            <person name="Magnuson J."/>
            <person name="Mondo S."/>
            <person name="Nolan M."/>
            <person name="Ohm R."/>
            <person name="Pangilinan J."/>
            <person name="Park H.-J."/>
            <person name="Ramirez L."/>
            <person name="Alfaro M."/>
            <person name="Sun H."/>
            <person name="Tritt A."/>
            <person name="Yoshinaga Y."/>
            <person name="Zwiers L.-H."/>
            <person name="Turgeon B."/>
            <person name="Goodwin S."/>
            <person name="Spatafora J."/>
            <person name="Crous P."/>
            <person name="Grigoriev I."/>
        </authorList>
    </citation>
    <scope>NUCLEOTIDE SEQUENCE</scope>
    <source>
        <strain evidence="2">CBS 121167</strain>
    </source>
</reference>
<gene>
    <name evidence="2" type="ORF">K452DRAFT_233712</name>
</gene>
<dbReference type="EMBL" id="ML995495">
    <property type="protein sequence ID" value="KAF2138831.1"/>
    <property type="molecule type" value="Genomic_DNA"/>
</dbReference>
<dbReference type="Proteomes" id="UP000799438">
    <property type="component" value="Unassembled WGS sequence"/>
</dbReference>
<evidence type="ECO:0000313" key="3">
    <source>
        <dbReference type="Proteomes" id="UP000799438"/>
    </source>
</evidence>
<dbReference type="Pfam" id="PF13460">
    <property type="entry name" value="NAD_binding_10"/>
    <property type="match status" value="1"/>
</dbReference>
<dbReference type="Gene3D" id="3.90.25.10">
    <property type="entry name" value="UDP-galactose 4-epimerase, domain 1"/>
    <property type="match status" value="1"/>
</dbReference>